<feature type="domain" description="Type II secretion system protein GspE N-terminal" evidence="5">
    <location>
        <begin position="58"/>
        <end position="140"/>
    </location>
</feature>
<dbReference type="RefSeq" id="WP_343754144.1">
    <property type="nucleotide sequence ID" value="NZ_BAAADM010000055.1"/>
</dbReference>
<evidence type="ECO:0000256" key="2">
    <source>
        <dbReference type="ARBA" id="ARBA00022741"/>
    </source>
</evidence>
<dbReference type="Pfam" id="PF00437">
    <property type="entry name" value="T2SSE"/>
    <property type="match status" value="1"/>
</dbReference>
<evidence type="ECO:0000256" key="1">
    <source>
        <dbReference type="ARBA" id="ARBA00006611"/>
    </source>
</evidence>
<dbReference type="Gene3D" id="3.40.50.300">
    <property type="entry name" value="P-loop containing nucleotide triphosphate hydrolases"/>
    <property type="match status" value="1"/>
</dbReference>
<dbReference type="InterPro" id="IPR001482">
    <property type="entry name" value="T2SS/T4SS_dom"/>
</dbReference>
<dbReference type="Proteomes" id="UP001501459">
    <property type="component" value="Unassembled WGS sequence"/>
</dbReference>
<keyword evidence="2" id="KW-0547">Nucleotide-binding</keyword>
<dbReference type="Pfam" id="PF05157">
    <property type="entry name" value="MshEN"/>
    <property type="match status" value="1"/>
</dbReference>
<feature type="domain" description="Bacterial type II secretion system protein E" evidence="4">
    <location>
        <begin position="157"/>
        <end position="534"/>
    </location>
</feature>
<evidence type="ECO:0000259" key="4">
    <source>
        <dbReference type="Pfam" id="PF00437"/>
    </source>
</evidence>
<name>A0ABN0ZHW0_9BACI</name>
<dbReference type="PANTHER" id="PTHR30258:SF3">
    <property type="entry name" value="SLL1921 PROTEIN"/>
    <property type="match status" value="1"/>
</dbReference>
<dbReference type="Gene3D" id="3.30.300.160">
    <property type="entry name" value="Type II secretion system, protein E, N-terminal domain"/>
    <property type="match status" value="1"/>
</dbReference>
<reference evidence="6 7" key="1">
    <citation type="journal article" date="2019" name="Int. J. Syst. Evol. Microbiol.">
        <title>The Global Catalogue of Microorganisms (GCM) 10K type strain sequencing project: providing services to taxonomists for standard genome sequencing and annotation.</title>
        <authorList>
            <consortium name="The Broad Institute Genomics Platform"/>
            <consortium name="The Broad Institute Genome Sequencing Center for Infectious Disease"/>
            <person name="Wu L."/>
            <person name="Ma J."/>
        </authorList>
    </citation>
    <scope>NUCLEOTIDE SEQUENCE [LARGE SCALE GENOMIC DNA]</scope>
    <source>
        <strain evidence="6 7">JCM 12149</strain>
    </source>
</reference>
<evidence type="ECO:0000313" key="7">
    <source>
        <dbReference type="Proteomes" id="UP001501459"/>
    </source>
</evidence>
<evidence type="ECO:0000259" key="5">
    <source>
        <dbReference type="Pfam" id="PF05157"/>
    </source>
</evidence>
<keyword evidence="3" id="KW-0067">ATP-binding</keyword>
<protein>
    <submittedName>
        <fullName evidence="6">GspE/PulE family protein</fullName>
    </submittedName>
</protein>
<evidence type="ECO:0000256" key="3">
    <source>
        <dbReference type="ARBA" id="ARBA00022840"/>
    </source>
</evidence>
<dbReference type="EMBL" id="BAAADM010000055">
    <property type="protein sequence ID" value="GAA0447678.1"/>
    <property type="molecule type" value="Genomic_DNA"/>
</dbReference>
<evidence type="ECO:0000313" key="6">
    <source>
        <dbReference type="EMBL" id="GAA0447678.1"/>
    </source>
</evidence>
<gene>
    <name evidence="6" type="ORF">GCM10008983_27170</name>
</gene>
<accession>A0ABN0ZHW0</accession>
<dbReference type="InterPro" id="IPR037257">
    <property type="entry name" value="T2SS_E_N_sf"/>
</dbReference>
<dbReference type="SUPFAM" id="SSF160246">
    <property type="entry name" value="EspE N-terminal domain-like"/>
    <property type="match status" value="1"/>
</dbReference>
<comment type="similarity">
    <text evidence="1">Belongs to the GSP E family.</text>
</comment>
<dbReference type="Gene3D" id="3.30.450.90">
    <property type="match status" value="1"/>
</dbReference>
<dbReference type="SUPFAM" id="SSF52540">
    <property type="entry name" value="P-loop containing nucleoside triphosphate hydrolases"/>
    <property type="match status" value="1"/>
</dbReference>
<dbReference type="CDD" id="cd01129">
    <property type="entry name" value="PulE-GspE-like"/>
    <property type="match status" value="1"/>
</dbReference>
<proteinExistence type="inferred from homology"/>
<comment type="caution">
    <text evidence="6">The sequence shown here is derived from an EMBL/GenBank/DDBJ whole genome shotgun (WGS) entry which is preliminary data.</text>
</comment>
<dbReference type="InterPro" id="IPR007831">
    <property type="entry name" value="T2SS_GspE_N"/>
</dbReference>
<keyword evidence="7" id="KW-1185">Reference proteome</keyword>
<organism evidence="6 7">
    <name type="scientific">Lentibacillus halophilus</name>
    <dbReference type="NCBI Taxonomy" id="295065"/>
    <lineage>
        <taxon>Bacteria</taxon>
        <taxon>Bacillati</taxon>
        <taxon>Bacillota</taxon>
        <taxon>Bacilli</taxon>
        <taxon>Bacillales</taxon>
        <taxon>Bacillaceae</taxon>
        <taxon>Lentibacillus</taxon>
    </lineage>
</organism>
<dbReference type="PANTHER" id="PTHR30258">
    <property type="entry name" value="TYPE II SECRETION SYSTEM PROTEIN GSPE-RELATED"/>
    <property type="match status" value="1"/>
</dbReference>
<dbReference type="InterPro" id="IPR027417">
    <property type="entry name" value="P-loop_NTPase"/>
</dbReference>
<sequence>MAPRKRLGDLLKDAGIITEAQVEDVLAHKKPDQKLGDALLDHGFITEKQLIDVLEYQLGIAHVSLYQYPIEERVLGYVSHAFAQNKYVMPLQIKDHELVVAMQDPMDYYVIDDLELSTGFTIYPVIATRDDILYAINKHYFKQGDEYAATTEEGTGASVVSLLDQLLTTGIQLKASDVHLDPQETHVDVRYRIDGQLRKDKTLAKELQNPLVARIKILADLDITQTRLPQDGRIKTTIGVTPVDLRISCLPTVNGEKIVIRVLNLANALRKINDLGFSEENRQKYVDLLNRPSGLVLLTGPTGSGKTSTLYGSIHHLNQDHINMVTIEDPVEFQMEGVNQVQVNANVGLTFATGLRSILRQDPNTIMVGEVRDQETAEIAIRASLTGHLVFSTLHTNSAVDAIPRLIDMGIEPYLVVSSLKGVVAQRLVRKICPDCKVGREPTPMERDIFHNHDVSVDHIYEGNGCDSCHYLGYRGRLAVHEVVTMDEGMKHLLLNQGSMADLHTHAADKGTSFLIHDGLEKVKNGETTLQEVMQLSIAL</sequence>